<dbReference type="EMBL" id="BAAAZC010000009">
    <property type="protein sequence ID" value="GAA3967723.1"/>
    <property type="molecule type" value="Genomic_DNA"/>
</dbReference>
<evidence type="ECO:0000256" key="1">
    <source>
        <dbReference type="SAM" id="SignalP"/>
    </source>
</evidence>
<evidence type="ECO:0000313" key="2">
    <source>
        <dbReference type="EMBL" id="GAA3967723.1"/>
    </source>
</evidence>
<keyword evidence="3" id="KW-1185">Reference proteome</keyword>
<accession>A0ABP7PLM5</accession>
<feature type="signal peptide" evidence="1">
    <location>
        <begin position="1"/>
        <end position="19"/>
    </location>
</feature>
<dbReference type="Proteomes" id="UP001500742">
    <property type="component" value="Unassembled WGS sequence"/>
</dbReference>
<proteinExistence type="predicted"/>
<keyword evidence="1" id="KW-0732">Signal</keyword>
<gene>
    <name evidence="2" type="ORF">GCM10022210_15620</name>
</gene>
<protein>
    <recommendedName>
        <fullName evidence="4">Phosphodiester glycosidase domain-containing protein</fullName>
    </recommendedName>
</protein>
<organism evidence="2 3">
    <name type="scientific">Mucilaginibacter dorajii</name>
    <dbReference type="NCBI Taxonomy" id="692994"/>
    <lineage>
        <taxon>Bacteria</taxon>
        <taxon>Pseudomonadati</taxon>
        <taxon>Bacteroidota</taxon>
        <taxon>Sphingobacteriia</taxon>
        <taxon>Sphingobacteriales</taxon>
        <taxon>Sphingobacteriaceae</taxon>
        <taxon>Mucilaginibacter</taxon>
    </lineage>
</organism>
<reference evidence="3" key="1">
    <citation type="journal article" date="2019" name="Int. J. Syst. Evol. Microbiol.">
        <title>The Global Catalogue of Microorganisms (GCM) 10K type strain sequencing project: providing services to taxonomists for standard genome sequencing and annotation.</title>
        <authorList>
            <consortium name="The Broad Institute Genomics Platform"/>
            <consortium name="The Broad Institute Genome Sequencing Center for Infectious Disease"/>
            <person name="Wu L."/>
            <person name="Ma J."/>
        </authorList>
    </citation>
    <scope>NUCLEOTIDE SEQUENCE [LARGE SCALE GENOMIC DNA]</scope>
    <source>
        <strain evidence="3">JCM 16601</strain>
    </source>
</reference>
<comment type="caution">
    <text evidence="2">The sequence shown here is derived from an EMBL/GenBank/DDBJ whole genome shotgun (WGS) entry which is preliminary data.</text>
</comment>
<dbReference type="RefSeq" id="WP_259089126.1">
    <property type="nucleotide sequence ID" value="NZ_BAAAZC010000009.1"/>
</dbReference>
<evidence type="ECO:0008006" key="4">
    <source>
        <dbReference type="Google" id="ProtNLM"/>
    </source>
</evidence>
<evidence type="ECO:0000313" key="3">
    <source>
        <dbReference type="Proteomes" id="UP001500742"/>
    </source>
</evidence>
<name>A0ABP7PLM5_9SPHI</name>
<feature type="chain" id="PRO_5045825028" description="Phosphodiester glycosidase domain-containing protein" evidence="1">
    <location>
        <begin position="20"/>
        <end position="265"/>
    </location>
</feature>
<sequence>MMKVLLAIIGLFISLGAIAQQRDSIYISGGKLIIQDATTPAGKAYVEVDGKVFTGKLSSIKPADIKSFSVIKPNDAKNTFGASGANGVYFIKTNAGELADMELTANDSLNRGQPYDHSFAQSASTGKANMYVINGEVSTEKKLQELDPGDIISIDILKNNKNQDPALSNLKGNVMAVITKPFAIKQYRQKLGRFSKEYKAFLDANSNDDSRVVFLIDGTLYSPTKNEGIKGLFQLNENKIHKVSFSKGHEVASGWKPAVVIITTK</sequence>